<dbReference type="SUPFAM" id="SSF47113">
    <property type="entry name" value="Histone-fold"/>
    <property type="match status" value="1"/>
</dbReference>
<feature type="region of interest" description="Disordered" evidence="5">
    <location>
        <begin position="1"/>
        <end position="205"/>
    </location>
</feature>
<evidence type="ECO:0000313" key="8">
    <source>
        <dbReference type="Proteomes" id="UP000887226"/>
    </source>
</evidence>
<dbReference type="Pfam" id="PF15511">
    <property type="entry name" value="CENP-T_C"/>
    <property type="match status" value="1"/>
</dbReference>
<feature type="region of interest" description="Disordered" evidence="5">
    <location>
        <begin position="521"/>
        <end position="542"/>
    </location>
</feature>
<dbReference type="GO" id="GO:0071821">
    <property type="term" value="C:FANCM-MHF complex"/>
    <property type="evidence" value="ECO:0007669"/>
    <property type="project" value="TreeGrafter"/>
</dbReference>
<dbReference type="GO" id="GO:0005694">
    <property type="term" value="C:chromosome"/>
    <property type="evidence" value="ECO:0007669"/>
    <property type="project" value="UniProtKB-SubCell"/>
</dbReference>
<evidence type="ECO:0000256" key="2">
    <source>
        <dbReference type="ARBA" id="ARBA00004286"/>
    </source>
</evidence>
<comment type="caution">
    <text evidence="7">The sequence shown here is derived from an EMBL/GenBank/DDBJ whole genome shotgun (WGS) entry which is preliminary data.</text>
</comment>
<dbReference type="InterPro" id="IPR009072">
    <property type="entry name" value="Histone-fold"/>
</dbReference>
<dbReference type="GO" id="GO:0003682">
    <property type="term" value="F:chromatin binding"/>
    <property type="evidence" value="ECO:0007669"/>
    <property type="project" value="TreeGrafter"/>
</dbReference>
<accession>A0A9P7Z1B7</accession>
<dbReference type="InterPro" id="IPR035425">
    <property type="entry name" value="CENP-T/H4_C"/>
</dbReference>
<feature type="compositionally biased region" description="Basic and acidic residues" evidence="5">
    <location>
        <begin position="21"/>
        <end position="36"/>
    </location>
</feature>
<evidence type="ECO:0000256" key="4">
    <source>
        <dbReference type="ARBA" id="ARBA00023242"/>
    </source>
</evidence>
<dbReference type="Proteomes" id="UP000887226">
    <property type="component" value="Unassembled WGS sequence"/>
</dbReference>
<keyword evidence="3" id="KW-0158">Chromosome</keyword>
<keyword evidence="4" id="KW-0539">Nucleus</keyword>
<evidence type="ECO:0000256" key="3">
    <source>
        <dbReference type="ARBA" id="ARBA00022454"/>
    </source>
</evidence>
<organism evidence="7 8">
    <name type="scientific">Calycina marina</name>
    <dbReference type="NCBI Taxonomy" id="1763456"/>
    <lineage>
        <taxon>Eukaryota</taxon>
        <taxon>Fungi</taxon>
        <taxon>Dikarya</taxon>
        <taxon>Ascomycota</taxon>
        <taxon>Pezizomycotina</taxon>
        <taxon>Leotiomycetes</taxon>
        <taxon>Helotiales</taxon>
        <taxon>Pezizellaceae</taxon>
        <taxon>Calycina</taxon>
    </lineage>
</organism>
<dbReference type="PANTHER" id="PTHR22980">
    <property type="entry name" value="CORTISTATIN"/>
    <property type="match status" value="1"/>
</dbReference>
<feature type="compositionally biased region" description="Basic and acidic residues" evidence="5">
    <location>
        <begin position="127"/>
        <end position="136"/>
    </location>
</feature>
<evidence type="ECO:0000259" key="6">
    <source>
        <dbReference type="Pfam" id="PF15511"/>
    </source>
</evidence>
<feature type="domain" description="CENP-T/Histone H4 histone fold" evidence="6">
    <location>
        <begin position="416"/>
        <end position="522"/>
    </location>
</feature>
<keyword evidence="8" id="KW-1185">Reference proteome</keyword>
<dbReference type="OrthoDB" id="10071681at2759"/>
<feature type="compositionally biased region" description="Low complexity" evidence="5">
    <location>
        <begin position="58"/>
        <end position="68"/>
    </location>
</feature>
<proteinExistence type="predicted"/>
<protein>
    <submittedName>
        <fullName evidence="7">Centromere kinetochore component CENP-T-domain-containing protein</fullName>
    </submittedName>
</protein>
<dbReference type="EMBL" id="MU253967">
    <property type="protein sequence ID" value="KAG9243565.1"/>
    <property type="molecule type" value="Genomic_DNA"/>
</dbReference>
<dbReference type="GO" id="GO:0031297">
    <property type="term" value="P:replication fork processing"/>
    <property type="evidence" value="ECO:0007669"/>
    <property type="project" value="TreeGrafter"/>
</dbReference>
<dbReference type="FunFam" id="1.10.20.10:FF:000105">
    <property type="entry name" value="Inner kinetochore subunit cnp20"/>
    <property type="match status" value="1"/>
</dbReference>
<evidence type="ECO:0000256" key="1">
    <source>
        <dbReference type="ARBA" id="ARBA00004123"/>
    </source>
</evidence>
<reference evidence="7" key="1">
    <citation type="journal article" date="2021" name="IMA Fungus">
        <title>Genomic characterization of three marine fungi, including Emericellopsis atlantica sp. nov. with signatures of a generalist lifestyle and marine biomass degradation.</title>
        <authorList>
            <person name="Hagestad O.C."/>
            <person name="Hou L."/>
            <person name="Andersen J.H."/>
            <person name="Hansen E.H."/>
            <person name="Altermark B."/>
            <person name="Li C."/>
            <person name="Kuhnert E."/>
            <person name="Cox R.J."/>
            <person name="Crous P.W."/>
            <person name="Spatafora J.W."/>
            <person name="Lail K."/>
            <person name="Amirebrahimi M."/>
            <person name="Lipzen A."/>
            <person name="Pangilinan J."/>
            <person name="Andreopoulos W."/>
            <person name="Hayes R.D."/>
            <person name="Ng V."/>
            <person name="Grigoriev I.V."/>
            <person name="Jackson S.A."/>
            <person name="Sutton T.D.S."/>
            <person name="Dobson A.D.W."/>
            <person name="Rama T."/>
        </authorList>
    </citation>
    <scope>NUCLEOTIDE SEQUENCE</scope>
    <source>
        <strain evidence="7">TRa3180A</strain>
    </source>
</reference>
<evidence type="ECO:0000313" key="7">
    <source>
        <dbReference type="EMBL" id="KAG9243565.1"/>
    </source>
</evidence>
<evidence type="ECO:0000256" key="5">
    <source>
        <dbReference type="SAM" id="MobiDB-lite"/>
    </source>
</evidence>
<name>A0A9P7Z1B7_9HELO</name>
<dbReference type="CDD" id="cd22920">
    <property type="entry name" value="HFD_CENP-T"/>
    <property type="match status" value="1"/>
</dbReference>
<dbReference type="PANTHER" id="PTHR22980:SF5">
    <property type="entry name" value="CENP-T_HISTONE H4 HISTONE FOLD DOMAIN-CONTAINING PROTEIN"/>
    <property type="match status" value="1"/>
</dbReference>
<dbReference type="Gene3D" id="1.10.20.10">
    <property type="entry name" value="Histone, subunit A"/>
    <property type="match status" value="1"/>
</dbReference>
<feature type="compositionally biased region" description="Polar residues" evidence="5">
    <location>
        <begin position="9"/>
        <end position="20"/>
    </location>
</feature>
<sequence length="542" mass="60604">MPTFRRSPLPQNHNSSNGTVDTERKTPRTSRNEDPAAAKQIPYGSNKLASLPKPTTPPRRASSAGPPSQKSLRRTPGIQARTPGAHHLGSTRRPIAVTPHGRAAIREVEARRAGLTPGKDRRRSGRQQRESPRDALRVLSRLLAPKTQPVIPTPPARLVTDMKRRKYPDDDLDDDAAPERPRLSMPLEDSDEDDSLLLPPRSAGVENEDYTGYSIEIPRRAVSEQAPGRYSRGSFGSVRLSDQFANLNEAGRGHVFDSSFAMGGAYDDENGEEFMDNYLPREDTVTLRNLGFDIGRQSDIRPQVLTGDDMEDTFVLTVPPRDVHDLEKTFYSNPPIAPNDENEASIVEESLAILQPMEIEEEEEELFPEVYDPEQPESPAEVDQEDMEVEEGETTVEAAIATHAVKKRKKVKISKHGIRYPSLPAVVVKKLATMYARTAGNSKAKISKDTLDAIMQASDWFLEQVSEDLGAYAKHAGRKTIDESDMMTLMKRQRQTNATTTAFSLAQRHLPRELLQELRMAPPPKLKKGRRLVRVDEEEEEQ</sequence>
<gene>
    <name evidence="7" type="ORF">BJ878DRAFT_543132</name>
</gene>
<comment type="subcellular location">
    <subcellularLocation>
        <location evidence="2">Chromosome</location>
    </subcellularLocation>
    <subcellularLocation>
        <location evidence="1">Nucleus</location>
    </subcellularLocation>
</comment>
<dbReference type="AlphaFoldDB" id="A0A9P7Z1B7"/>
<dbReference type="GO" id="GO:0000712">
    <property type="term" value="P:resolution of meiotic recombination intermediates"/>
    <property type="evidence" value="ECO:0007669"/>
    <property type="project" value="TreeGrafter"/>
</dbReference>
<dbReference type="GO" id="GO:0046982">
    <property type="term" value="F:protein heterodimerization activity"/>
    <property type="evidence" value="ECO:0007669"/>
    <property type="project" value="InterPro"/>
</dbReference>